<dbReference type="eggNOG" id="ENOG502R7B1">
    <property type="taxonomic scope" value="Eukaryota"/>
</dbReference>
<dbReference type="EnsemblPlants" id="OGLUM08G16350.2">
    <property type="protein sequence ID" value="OGLUM08G16350.2"/>
    <property type="gene ID" value="OGLUM08G16350"/>
</dbReference>
<evidence type="ECO:0000313" key="1">
    <source>
        <dbReference type="EnsemblPlants" id="OGLUM08G16350.1"/>
    </source>
</evidence>
<dbReference type="EnsemblPlants" id="OGLUM08G16350.1">
    <property type="protein sequence ID" value="OGLUM08G16350.1"/>
    <property type="gene ID" value="OGLUM08G16350"/>
</dbReference>
<dbReference type="AlphaFoldDB" id="A0A0E0AVN9"/>
<evidence type="ECO:0000313" key="2">
    <source>
        <dbReference type="Proteomes" id="UP000026961"/>
    </source>
</evidence>
<dbReference type="Proteomes" id="UP000026961">
    <property type="component" value="Chromosome 8"/>
</dbReference>
<accession>A0A0E0AVN9</accession>
<reference evidence="1" key="2">
    <citation type="submission" date="2018-05" db="EMBL/GenBank/DDBJ databases">
        <title>OgluRS3 (Oryza glumaepatula Reference Sequence Version 3).</title>
        <authorList>
            <person name="Zhang J."/>
            <person name="Kudrna D."/>
            <person name="Lee S."/>
            <person name="Talag J."/>
            <person name="Welchert J."/>
            <person name="Wing R.A."/>
        </authorList>
    </citation>
    <scope>NUCLEOTIDE SEQUENCE [LARGE SCALE GENOMIC DNA]</scope>
</reference>
<protein>
    <submittedName>
        <fullName evidence="1">Uncharacterized protein</fullName>
    </submittedName>
</protein>
<name>A0A0E0AVN9_9ORYZ</name>
<sequence>MPPLLRPPDLGFYWSRRAQRPADHGRGRGDQICNWGQQARGGNCIICKKLWNPLSVIIAIKKPPHEATLSSFHTDGP</sequence>
<dbReference type="Gramene" id="OGLUM08G16350.1">
    <property type="protein sequence ID" value="OGLUM08G16350.1"/>
    <property type="gene ID" value="OGLUM08G16350"/>
</dbReference>
<dbReference type="HOGENOM" id="CLU_2642135_0_0_1"/>
<proteinExistence type="predicted"/>
<reference evidence="1" key="1">
    <citation type="submission" date="2015-04" db="UniProtKB">
        <authorList>
            <consortium name="EnsemblPlants"/>
        </authorList>
    </citation>
    <scope>IDENTIFICATION</scope>
</reference>
<dbReference type="Gramene" id="OGLUM08G16350.2">
    <property type="protein sequence ID" value="OGLUM08G16350.2"/>
    <property type="gene ID" value="OGLUM08G16350"/>
</dbReference>
<keyword evidence="2" id="KW-1185">Reference proteome</keyword>
<organism evidence="1">
    <name type="scientific">Oryza glumipatula</name>
    <dbReference type="NCBI Taxonomy" id="40148"/>
    <lineage>
        <taxon>Eukaryota</taxon>
        <taxon>Viridiplantae</taxon>
        <taxon>Streptophyta</taxon>
        <taxon>Embryophyta</taxon>
        <taxon>Tracheophyta</taxon>
        <taxon>Spermatophyta</taxon>
        <taxon>Magnoliopsida</taxon>
        <taxon>Liliopsida</taxon>
        <taxon>Poales</taxon>
        <taxon>Poaceae</taxon>
        <taxon>BOP clade</taxon>
        <taxon>Oryzoideae</taxon>
        <taxon>Oryzeae</taxon>
        <taxon>Oryzinae</taxon>
        <taxon>Oryza</taxon>
    </lineage>
</organism>